<gene>
    <name evidence="3" type="ORF">GH714_009105</name>
</gene>
<keyword evidence="4" id="KW-1185">Reference proteome</keyword>
<dbReference type="InterPro" id="IPR008978">
    <property type="entry name" value="HSP20-like_chaperone"/>
</dbReference>
<dbReference type="AlphaFoldDB" id="A0A6A6MLM0"/>
<evidence type="ECO:0000256" key="1">
    <source>
        <dbReference type="SAM" id="MobiDB-lite"/>
    </source>
</evidence>
<protein>
    <recommendedName>
        <fullName evidence="2">SHSP domain-containing protein</fullName>
    </recommendedName>
</protein>
<dbReference type="EMBL" id="JAAGAX010000005">
    <property type="protein sequence ID" value="KAF2313076.1"/>
    <property type="molecule type" value="Genomic_DNA"/>
</dbReference>
<feature type="domain" description="SHSP" evidence="2">
    <location>
        <begin position="83"/>
        <end position="150"/>
    </location>
</feature>
<evidence type="ECO:0000259" key="2">
    <source>
        <dbReference type="Pfam" id="PF00011"/>
    </source>
</evidence>
<dbReference type="InterPro" id="IPR002068">
    <property type="entry name" value="A-crystallin/Hsp20_dom"/>
</dbReference>
<accession>A0A6A6MLM0</accession>
<comment type="caution">
    <text evidence="3">The sequence shown here is derived from an EMBL/GenBank/DDBJ whole genome shotgun (WGS) entry which is preliminary data.</text>
</comment>
<proteinExistence type="predicted"/>
<dbReference type="CDD" id="cd06464">
    <property type="entry name" value="ACD_sHsps-like"/>
    <property type="match status" value="1"/>
</dbReference>
<organism evidence="3 4">
    <name type="scientific">Hevea brasiliensis</name>
    <name type="common">Para rubber tree</name>
    <name type="synonym">Siphonia brasiliensis</name>
    <dbReference type="NCBI Taxonomy" id="3981"/>
    <lineage>
        <taxon>Eukaryota</taxon>
        <taxon>Viridiplantae</taxon>
        <taxon>Streptophyta</taxon>
        <taxon>Embryophyta</taxon>
        <taxon>Tracheophyta</taxon>
        <taxon>Spermatophyta</taxon>
        <taxon>Magnoliopsida</taxon>
        <taxon>eudicotyledons</taxon>
        <taxon>Gunneridae</taxon>
        <taxon>Pentapetalae</taxon>
        <taxon>rosids</taxon>
        <taxon>fabids</taxon>
        <taxon>Malpighiales</taxon>
        <taxon>Euphorbiaceae</taxon>
        <taxon>Crotonoideae</taxon>
        <taxon>Micrandreae</taxon>
        <taxon>Hevea</taxon>
    </lineage>
</organism>
<reference evidence="3 4" key="1">
    <citation type="journal article" date="2020" name="Mol. Plant">
        <title>The Chromosome-Based Rubber Tree Genome Provides New Insights into Spurge Genome Evolution and Rubber Biosynthesis.</title>
        <authorList>
            <person name="Liu J."/>
            <person name="Shi C."/>
            <person name="Shi C.C."/>
            <person name="Li W."/>
            <person name="Zhang Q.J."/>
            <person name="Zhang Y."/>
            <person name="Li K."/>
            <person name="Lu H.F."/>
            <person name="Shi C."/>
            <person name="Zhu S.T."/>
            <person name="Xiao Z.Y."/>
            <person name="Nan H."/>
            <person name="Yue Y."/>
            <person name="Zhu X.G."/>
            <person name="Wu Y."/>
            <person name="Hong X.N."/>
            <person name="Fan G.Y."/>
            <person name="Tong Y."/>
            <person name="Zhang D."/>
            <person name="Mao C.L."/>
            <person name="Liu Y.L."/>
            <person name="Hao S.J."/>
            <person name="Liu W.Q."/>
            <person name="Lv M.Q."/>
            <person name="Zhang H.B."/>
            <person name="Liu Y."/>
            <person name="Hu-Tang G.R."/>
            <person name="Wang J.P."/>
            <person name="Wang J.H."/>
            <person name="Sun Y.H."/>
            <person name="Ni S.B."/>
            <person name="Chen W.B."/>
            <person name="Zhang X.C."/>
            <person name="Jiao Y.N."/>
            <person name="Eichler E.E."/>
            <person name="Li G.H."/>
            <person name="Liu X."/>
            <person name="Gao L.Z."/>
        </authorList>
    </citation>
    <scope>NUCLEOTIDE SEQUENCE [LARGE SCALE GENOMIC DNA]</scope>
    <source>
        <strain evidence="4">cv. GT1</strain>
        <tissue evidence="3">Leaf</tissue>
    </source>
</reference>
<evidence type="ECO:0000313" key="4">
    <source>
        <dbReference type="Proteomes" id="UP000467840"/>
    </source>
</evidence>
<dbReference type="Pfam" id="PF00011">
    <property type="entry name" value="HSP20"/>
    <property type="match status" value="1"/>
</dbReference>
<name>A0A6A6MLM0_HEVBR</name>
<sequence>MASAVPLTKPFSYRTKRISTHDPDMGPQLPIPIPVATGNHFSSIDIFVKYWCRFEIFGSVYFLFWRREGRSEAVDGHGVSAHQGRREQGAEDEYDFKEEKKPKKYFYECQMAPELYQTDKIKALMKNGVLKIVVPKVNTQEEEKEGVTRIKVN</sequence>
<dbReference type="SUPFAM" id="SSF49764">
    <property type="entry name" value="HSP20-like chaperones"/>
    <property type="match status" value="1"/>
</dbReference>
<dbReference type="Gene3D" id="2.60.40.790">
    <property type="match status" value="1"/>
</dbReference>
<evidence type="ECO:0000313" key="3">
    <source>
        <dbReference type="EMBL" id="KAF2313076.1"/>
    </source>
</evidence>
<feature type="region of interest" description="Disordered" evidence="1">
    <location>
        <begin position="72"/>
        <end position="94"/>
    </location>
</feature>
<dbReference type="Proteomes" id="UP000467840">
    <property type="component" value="Chromosome 15"/>
</dbReference>